<dbReference type="Proteomes" id="UP000000702">
    <property type="component" value="Unassembled WGS sequence"/>
</dbReference>
<dbReference type="EMBL" id="CAEQ01002271">
    <property type="protein sequence ID" value="CCD16410.1"/>
    <property type="molecule type" value="Genomic_DNA"/>
</dbReference>
<dbReference type="OMA" id="AVYINIA"/>
<evidence type="ECO:0000256" key="3">
    <source>
        <dbReference type="ARBA" id="ARBA00022448"/>
    </source>
</evidence>
<dbReference type="PANTHER" id="PTHR31585:SF51">
    <property type="entry name" value="TRANSPORTER, PUTATIVE-RELATED"/>
    <property type="match status" value="1"/>
</dbReference>
<feature type="transmembrane region" description="Helical" evidence="8">
    <location>
        <begin position="228"/>
        <end position="249"/>
    </location>
</feature>
<feature type="transmembrane region" description="Helical" evidence="8">
    <location>
        <begin position="375"/>
        <end position="394"/>
    </location>
</feature>
<evidence type="ECO:0000256" key="6">
    <source>
        <dbReference type="ARBA" id="ARBA00023136"/>
    </source>
</evidence>
<keyword evidence="6 8" id="KW-0472">Membrane</keyword>
<evidence type="ECO:0000256" key="8">
    <source>
        <dbReference type="SAM" id="Phobius"/>
    </source>
</evidence>
<evidence type="ECO:0000256" key="7">
    <source>
        <dbReference type="SAM" id="MobiDB-lite"/>
    </source>
</evidence>
<feature type="transmembrane region" description="Helical" evidence="8">
    <location>
        <begin position="197"/>
        <end position="216"/>
    </location>
</feature>
<name>F9WGH4_TRYCI</name>
<feature type="compositionally biased region" description="Basic and acidic residues" evidence="7">
    <location>
        <begin position="270"/>
        <end position="295"/>
    </location>
</feature>
<dbReference type="Gene3D" id="1.20.1250.20">
    <property type="entry name" value="MFS general substrate transporter like domains"/>
    <property type="match status" value="1"/>
</dbReference>
<dbReference type="InterPro" id="IPR036259">
    <property type="entry name" value="MFS_trans_sf"/>
</dbReference>
<proteinExistence type="inferred from homology"/>
<dbReference type="SUPFAM" id="SSF103473">
    <property type="entry name" value="MFS general substrate transporter"/>
    <property type="match status" value="2"/>
</dbReference>
<evidence type="ECO:0000256" key="1">
    <source>
        <dbReference type="ARBA" id="ARBA00004141"/>
    </source>
</evidence>
<feature type="transmembrane region" description="Helical" evidence="8">
    <location>
        <begin position="504"/>
        <end position="528"/>
    </location>
</feature>
<keyword evidence="3" id="KW-0813">Transport</keyword>
<feature type="transmembrane region" description="Helical" evidence="8">
    <location>
        <begin position="349"/>
        <end position="369"/>
    </location>
</feature>
<protein>
    <submittedName>
        <fullName evidence="9">WGS project CAEQ00000000 data, annotated contig 501</fullName>
    </submittedName>
</protein>
<feature type="transmembrane region" description="Helical" evidence="8">
    <location>
        <begin position="133"/>
        <end position="152"/>
    </location>
</feature>
<feature type="transmembrane region" description="Helical" evidence="8">
    <location>
        <begin position="582"/>
        <end position="603"/>
    </location>
</feature>
<dbReference type="VEuPathDB" id="TriTrypDB:TcIL3000_0_13340"/>
<reference evidence="10" key="1">
    <citation type="submission" date="2011-07" db="EMBL/GenBank/DDBJ databases">
        <title>Divergent evolution of antigenic variation in African trypanosomes.</title>
        <authorList>
            <person name="Jackson A.P."/>
            <person name="Berry A."/>
            <person name="Allison H.C."/>
            <person name="Burton P."/>
            <person name="Anderson J."/>
            <person name="Aslett M."/>
            <person name="Brown R."/>
            <person name="Corton N."/>
            <person name="Harris D."/>
            <person name="Hauser H."/>
            <person name="Gamble J."/>
            <person name="Gilderthorp R."/>
            <person name="McQuillan J."/>
            <person name="Quail M.A."/>
            <person name="Sanders M."/>
            <person name="Van Tonder A."/>
            <person name="Ginger M.L."/>
            <person name="Donelson J.E."/>
            <person name="Field M.C."/>
            <person name="Barry J.D."/>
            <person name="Berriman M."/>
            <person name="Hertz-Fowler C."/>
        </authorList>
    </citation>
    <scope>NUCLEOTIDE SEQUENCE [LARGE SCALE GENOMIC DNA]</scope>
    <source>
        <strain evidence="10">IL3000</strain>
    </source>
</reference>
<feature type="transmembrane region" description="Helical" evidence="8">
    <location>
        <begin position="436"/>
        <end position="460"/>
    </location>
</feature>
<evidence type="ECO:0000256" key="2">
    <source>
        <dbReference type="ARBA" id="ARBA00007015"/>
    </source>
</evidence>
<feature type="region of interest" description="Disordered" evidence="7">
    <location>
        <begin position="270"/>
        <end position="309"/>
    </location>
</feature>
<feature type="transmembrane region" description="Helical" evidence="8">
    <location>
        <begin position="472"/>
        <end position="492"/>
    </location>
</feature>
<dbReference type="NCBIfam" id="TIGR00788">
    <property type="entry name" value="fbt"/>
    <property type="match status" value="1"/>
</dbReference>
<comment type="caution">
    <text evidence="9">The sequence shown here is derived from an EMBL/GenBank/DDBJ whole genome shotgun (WGS) entry which is preliminary data.</text>
</comment>
<keyword evidence="10" id="KW-1185">Reference proteome</keyword>
<feature type="transmembrane region" description="Helical" evidence="8">
    <location>
        <begin position="406"/>
        <end position="424"/>
    </location>
</feature>
<feature type="transmembrane region" description="Helical" evidence="8">
    <location>
        <begin position="540"/>
        <end position="562"/>
    </location>
</feature>
<evidence type="ECO:0000256" key="5">
    <source>
        <dbReference type="ARBA" id="ARBA00022989"/>
    </source>
</evidence>
<reference evidence="9 10" key="2">
    <citation type="journal article" date="2012" name="Proc. Natl. Acad. Sci. U.S.A.">
        <title>Antigenic diversity is generated by distinct evolutionary mechanisms in African trypanosome species.</title>
        <authorList>
            <person name="Jackson A.P."/>
            <person name="Berry A."/>
            <person name="Aslett M."/>
            <person name="Allison H.C."/>
            <person name="Burton P."/>
            <person name="Vavrova-Anderson J."/>
            <person name="Brown R."/>
            <person name="Browne H."/>
            <person name="Corton N."/>
            <person name="Hauser H."/>
            <person name="Gamble J."/>
            <person name="Gilderthorp R."/>
            <person name="Marcello L."/>
            <person name="McQuillan J."/>
            <person name="Otto T.D."/>
            <person name="Quail M.A."/>
            <person name="Sanders M.J."/>
            <person name="van Tonder A."/>
            <person name="Ginger M.L."/>
            <person name="Field M.C."/>
            <person name="Barry J.D."/>
            <person name="Hertz-Fowler C."/>
            <person name="Berriman M."/>
        </authorList>
    </citation>
    <scope>NUCLEOTIDE SEQUENCE [LARGE SCALE GENOMIC DNA]</scope>
    <source>
        <strain evidence="9 10">IL3000</strain>
    </source>
</reference>
<evidence type="ECO:0000256" key="4">
    <source>
        <dbReference type="ARBA" id="ARBA00022692"/>
    </source>
</evidence>
<organism evidence="9 10">
    <name type="scientific">Trypanosoma congolense (strain IL3000)</name>
    <dbReference type="NCBI Taxonomy" id="1068625"/>
    <lineage>
        <taxon>Eukaryota</taxon>
        <taxon>Discoba</taxon>
        <taxon>Euglenozoa</taxon>
        <taxon>Kinetoplastea</taxon>
        <taxon>Metakinetoplastina</taxon>
        <taxon>Trypanosomatida</taxon>
        <taxon>Trypanosomatidae</taxon>
        <taxon>Trypanosoma</taxon>
        <taxon>Nannomonas</taxon>
    </lineage>
</organism>
<feature type="transmembrane region" description="Helical" evidence="8">
    <location>
        <begin position="158"/>
        <end position="176"/>
    </location>
</feature>
<gene>
    <name evidence="9" type="ORF">TCIL3000_0_13340</name>
</gene>
<comment type="subcellular location">
    <subcellularLocation>
        <location evidence="1">Membrane</location>
        <topology evidence="1">Multi-pass membrane protein</topology>
    </subcellularLocation>
</comment>
<feature type="region of interest" description="Disordered" evidence="7">
    <location>
        <begin position="619"/>
        <end position="640"/>
    </location>
</feature>
<dbReference type="GO" id="GO:0016020">
    <property type="term" value="C:membrane"/>
    <property type="evidence" value="ECO:0007669"/>
    <property type="project" value="UniProtKB-SubCell"/>
</dbReference>
<dbReference type="Pfam" id="PF03092">
    <property type="entry name" value="BT1"/>
    <property type="match status" value="1"/>
</dbReference>
<evidence type="ECO:0000313" key="9">
    <source>
        <dbReference type="EMBL" id="CCD16410.1"/>
    </source>
</evidence>
<evidence type="ECO:0000313" key="10">
    <source>
        <dbReference type="Proteomes" id="UP000000702"/>
    </source>
</evidence>
<dbReference type="PANTHER" id="PTHR31585">
    <property type="entry name" value="FOLATE-BIOPTERIN TRANSPORTER 1, CHLOROPLASTIC"/>
    <property type="match status" value="1"/>
</dbReference>
<dbReference type="InterPro" id="IPR004324">
    <property type="entry name" value="FBT"/>
</dbReference>
<dbReference type="InterPro" id="IPR039309">
    <property type="entry name" value="BT1"/>
</dbReference>
<keyword evidence="5 8" id="KW-1133">Transmembrane helix</keyword>
<keyword evidence="4 8" id="KW-0812">Transmembrane</keyword>
<sequence>MTQQQSTNGGDIKDSRVTALHAEDVKEATFVHPDARKLFKRAPCLRYVPMFGEATEGYGAKPVLAVGLIYFLCKGLSNSLFNGSLIAMFLSRFGVEGLIFQRYANLVSMGWSVKPLTAVVSDILSFFGYTKRWYMFAACVVGPVFSLAFGLLPAKTSSAAIGSVFVFFFSFCQANVDILSEGHYSRMMRRVPAAGPALVSWVWWFITSGVFIASFIVGPLGDAKIPQISPLISCAVQLMALPLFLLNWLGELPNREERYNDACLLHTHGEEEKRESCNPPDGEGHRETSPHDHSRQLPTTNQPNMLAHDLGEGRESGELPKILAFKEPRGCFCGVFHINEEVFQRNRRATMYSVIIACCVIAVVTTSIVGSRLHLLIVAVVVSLLHCSANFYALPWIIAKANLFGYVSNASTVSFPGAVTPFLLADHDCVPDGPNFSLFFLQTVGSTLSSITSIVGIVLFNYFFSKRTYRTTYFVTLVLLIVSNMIDLVIVMRWNRPYVSDHVVYLLGNVIIFPVIGMLNWMPTTILLSRLCPRGSESTVYAILAASSNLGNSMGNVIGSVVMEYALPVKTRVPCDFGNLKWLIVIAGFLSPCIQIPLIFVLLPDARMCDDIDLGILPRSKEGEKDGGKRDGEGTDNEVR</sequence>
<dbReference type="AlphaFoldDB" id="F9WGH4"/>
<comment type="similarity">
    <text evidence="2">Belongs to the major facilitator superfamily. Folate-biopterin transporter (TC 2.A.71) family.</text>
</comment>
<accession>F9WGH4</accession>